<name>Q7UY86_RHOBA</name>
<keyword evidence="3" id="KW-1185">Reference proteome</keyword>
<organism evidence="2 3">
    <name type="scientific">Rhodopirellula baltica (strain DSM 10527 / NCIMB 13988 / SH1)</name>
    <dbReference type="NCBI Taxonomy" id="243090"/>
    <lineage>
        <taxon>Bacteria</taxon>
        <taxon>Pseudomonadati</taxon>
        <taxon>Planctomycetota</taxon>
        <taxon>Planctomycetia</taxon>
        <taxon>Pirellulales</taxon>
        <taxon>Pirellulaceae</taxon>
        <taxon>Rhodopirellula</taxon>
    </lineage>
</organism>
<evidence type="ECO:0000313" key="3">
    <source>
        <dbReference type="Proteomes" id="UP000001025"/>
    </source>
</evidence>
<sequence length="72" mass="8031">MVLRRSRASEPSGQMSPHRSPRCFASLLALLPCRRSRQRSIAFSFLTFKFSSSVSRTACLIVIAATNHSPCF</sequence>
<dbReference type="KEGG" id="rba:RB812"/>
<dbReference type="Proteomes" id="UP000001025">
    <property type="component" value="Chromosome"/>
</dbReference>
<accession>Q7UY86</accession>
<dbReference type="EnsemblBacteria" id="CAD71762">
    <property type="protein sequence ID" value="CAD71762"/>
    <property type="gene ID" value="RB812"/>
</dbReference>
<feature type="region of interest" description="Disordered" evidence="1">
    <location>
        <begin position="1"/>
        <end position="20"/>
    </location>
</feature>
<dbReference type="EMBL" id="BX294134">
    <property type="protein sequence ID" value="CAD71762.1"/>
    <property type="molecule type" value="Genomic_DNA"/>
</dbReference>
<dbReference type="STRING" id="243090.RB812"/>
<dbReference type="InParanoid" id="Q7UY86"/>
<gene>
    <name evidence="2" type="ordered locus">RB812</name>
</gene>
<proteinExistence type="predicted"/>
<evidence type="ECO:0000256" key="1">
    <source>
        <dbReference type="SAM" id="MobiDB-lite"/>
    </source>
</evidence>
<dbReference type="HOGENOM" id="CLU_2719615_0_0_0"/>
<protein>
    <submittedName>
        <fullName evidence="2">Uncharacterized protein</fullName>
    </submittedName>
</protein>
<reference evidence="2 3" key="1">
    <citation type="journal article" date="2003" name="Proc. Natl. Acad. Sci. U.S.A.">
        <title>Complete genome sequence of the marine planctomycete Pirellula sp. strain 1.</title>
        <authorList>
            <person name="Gloeckner F.O."/>
            <person name="Kube M."/>
            <person name="Bauer M."/>
            <person name="Teeling H."/>
            <person name="Lombardot T."/>
            <person name="Ludwig W."/>
            <person name="Gade D."/>
            <person name="Beck A."/>
            <person name="Borzym K."/>
            <person name="Heitmann K."/>
            <person name="Rabus R."/>
            <person name="Schlesner H."/>
            <person name="Amann R."/>
            <person name="Reinhardt R."/>
        </authorList>
    </citation>
    <scope>NUCLEOTIDE SEQUENCE [LARGE SCALE GENOMIC DNA]</scope>
    <source>
        <strain evidence="3">DSM 10527 / NCIMB 13988 / SH1</strain>
    </source>
</reference>
<evidence type="ECO:0000313" key="2">
    <source>
        <dbReference type="EMBL" id="CAD71762.1"/>
    </source>
</evidence>
<dbReference type="AlphaFoldDB" id="Q7UY86"/>